<evidence type="ECO:0000313" key="1">
    <source>
        <dbReference type="EMBL" id="CAG8842076.1"/>
    </source>
</evidence>
<organism evidence="1 2">
    <name type="scientific">Gigaspora margarita</name>
    <dbReference type="NCBI Taxonomy" id="4874"/>
    <lineage>
        <taxon>Eukaryota</taxon>
        <taxon>Fungi</taxon>
        <taxon>Fungi incertae sedis</taxon>
        <taxon>Mucoromycota</taxon>
        <taxon>Glomeromycotina</taxon>
        <taxon>Glomeromycetes</taxon>
        <taxon>Diversisporales</taxon>
        <taxon>Gigasporaceae</taxon>
        <taxon>Gigaspora</taxon>
    </lineage>
</organism>
<accession>A0ABN7WYG7</accession>
<feature type="non-terminal residue" evidence="1">
    <location>
        <position position="1"/>
    </location>
</feature>
<comment type="caution">
    <text evidence="1">The sequence shown here is derived from an EMBL/GenBank/DDBJ whole genome shotgun (WGS) entry which is preliminary data.</text>
</comment>
<feature type="non-terminal residue" evidence="1">
    <location>
        <position position="110"/>
    </location>
</feature>
<dbReference type="EMBL" id="CAJVQB010067847">
    <property type="protein sequence ID" value="CAG8842076.1"/>
    <property type="molecule type" value="Genomic_DNA"/>
</dbReference>
<dbReference type="Proteomes" id="UP000789901">
    <property type="component" value="Unassembled WGS sequence"/>
</dbReference>
<reference evidence="1 2" key="1">
    <citation type="submission" date="2021-06" db="EMBL/GenBank/DDBJ databases">
        <authorList>
            <person name="Kallberg Y."/>
            <person name="Tangrot J."/>
            <person name="Rosling A."/>
        </authorList>
    </citation>
    <scope>NUCLEOTIDE SEQUENCE [LARGE SCALE GENOMIC DNA]</scope>
    <source>
        <strain evidence="1 2">120-4 pot B 10/14</strain>
    </source>
</reference>
<proteinExistence type="predicted"/>
<keyword evidence="2" id="KW-1185">Reference proteome</keyword>
<sequence>NNSNWNDDISYPAKIWLGKTNKKTRLDNYSSISVVKTSNNSKSKVFGHGLFMSPGSNSKKNSIKKFNIEEVVVKVLLEIEAEYTKNQKIVILNETKTEEDKYTILEVVKT</sequence>
<name>A0ABN7WYG7_GIGMA</name>
<protein>
    <submittedName>
        <fullName evidence="1">3202_t:CDS:1</fullName>
    </submittedName>
</protein>
<gene>
    <name evidence="1" type="ORF">GMARGA_LOCUS35795</name>
</gene>
<evidence type="ECO:0000313" key="2">
    <source>
        <dbReference type="Proteomes" id="UP000789901"/>
    </source>
</evidence>